<keyword evidence="2" id="KW-1185">Reference proteome</keyword>
<dbReference type="PANTHER" id="PTHR11139">
    <property type="entry name" value="ATAXIA TELANGIECTASIA MUTATED ATM -RELATED"/>
    <property type="match status" value="1"/>
</dbReference>
<dbReference type="Gene3D" id="1.25.10.10">
    <property type="entry name" value="Leucine-rich Repeat Variant"/>
    <property type="match status" value="1"/>
</dbReference>
<protein>
    <submittedName>
        <fullName evidence="1">Uncharacterized protein</fullName>
    </submittedName>
</protein>
<dbReference type="GO" id="GO:0005634">
    <property type="term" value="C:nucleus"/>
    <property type="evidence" value="ECO:0007669"/>
    <property type="project" value="TreeGrafter"/>
</dbReference>
<dbReference type="GO" id="GO:0038202">
    <property type="term" value="P:TORC1 signaling"/>
    <property type="evidence" value="ECO:0007669"/>
    <property type="project" value="TreeGrafter"/>
</dbReference>
<dbReference type="SUPFAM" id="SSF48371">
    <property type="entry name" value="ARM repeat"/>
    <property type="match status" value="1"/>
</dbReference>
<dbReference type="GO" id="GO:0031932">
    <property type="term" value="C:TORC2 complex"/>
    <property type="evidence" value="ECO:0007669"/>
    <property type="project" value="TreeGrafter"/>
</dbReference>
<dbReference type="GO" id="GO:0031931">
    <property type="term" value="C:TORC1 complex"/>
    <property type="evidence" value="ECO:0007669"/>
    <property type="project" value="TreeGrafter"/>
</dbReference>
<organism evidence="1 2">
    <name type="scientific">Halocaridina rubra</name>
    <name type="common">Hawaiian red shrimp</name>
    <dbReference type="NCBI Taxonomy" id="373956"/>
    <lineage>
        <taxon>Eukaryota</taxon>
        <taxon>Metazoa</taxon>
        <taxon>Ecdysozoa</taxon>
        <taxon>Arthropoda</taxon>
        <taxon>Crustacea</taxon>
        <taxon>Multicrustacea</taxon>
        <taxon>Malacostraca</taxon>
        <taxon>Eumalacostraca</taxon>
        <taxon>Eucarida</taxon>
        <taxon>Decapoda</taxon>
        <taxon>Pleocyemata</taxon>
        <taxon>Caridea</taxon>
        <taxon>Atyoidea</taxon>
        <taxon>Atyidae</taxon>
        <taxon>Halocaridina</taxon>
    </lineage>
</organism>
<dbReference type="Proteomes" id="UP001381693">
    <property type="component" value="Unassembled WGS sequence"/>
</dbReference>
<accession>A0AAN9A847</accession>
<reference evidence="1 2" key="1">
    <citation type="submission" date="2023-11" db="EMBL/GenBank/DDBJ databases">
        <title>Halocaridina rubra genome assembly.</title>
        <authorList>
            <person name="Smith C."/>
        </authorList>
    </citation>
    <scope>NUCLEOTIDE SEQUENCE [LARGE SCALE GENOMIC DNA]</scope>
    <source>
        <strain evidence="1">EP-1</strain>
        <tissue evidence="1">Whole</tissue>
    </source>
</reference>
<gene>
    <name evidence="1" type="ORF">SK128_018831</name>
</gene>
<evidence type="ECO:0000313" key="2">
    <source>
        <dbReference type="Proteomes" id="UP001381693"/>
    </source>
</evidence>
<dbReference type="EMBL" id="JAXCGZ010010237">
    <property type="protein sequence ID" value="KAK7075700.1"/>
    <property type="molecule type" value="Genomic_DNA"/>
</dbReference>
<proteinExistence type="predicted"/>
<dbReference type="InterPro" id="IPR050517">
    <property type="entry name" value="DDR_Repair_Kinase"/>
</dbReference>
<comment type="caution">
    <text evidence="1">The sequence shown here is derived from an EMBL/GenBank/DDBJ whole genome shotgun (WGS) entry which is preliminary data.</text>
</comment>
<dbReference type="InterPro" id="IPR016024">
    <property type="entry name" value="ARM-type_fold"/>
</dbReference>
<name>A0AAN9A847_HALRR</name>
<evidence type="ECO:0000313" key="1">
    <source>
        <dbReference type="EMBL" id="KAK7075700.1"/>
    </source>
</evidence>
<dbReference type="InterPro" id="IPR011989">
    <property type="entry name" value="ARM-like"/>
</dbReference>
<sequence>MCILSDPDVRLCVLASLDESFDSHLAQPENLKALIYALSDEEFQIRVLAISILGRLSAINPAYVHPLLRKALLKILDELDYSGIGRNRELSAHMLGHLIANAPRFMRLFVQAIMSVLVPKLRDQDPNPAVTMCVLMAIGDLAQ</sequence>
<dbReference type="AlphaFoldDB" id="A0AAN9A847"/>
<dbReference type="PANTHER" id="PTHR11139:SF9">
    <property type="entry name" value="SERINE_THREONINE-PROTEIN KINASE MTOR"/>
    <property type="match status" value="1"/>
</dbReference>
<feature type="non-terminal residue" evidence="1">
    <location>
        <position position="143"/>
    </location>
</feature>
<dbReference type="GO" id="GO:0005737">
    <property type="term" value="C:cytoplasm"/>
    <property type="evidence" value="ECO:0007669"/>
    <property type="project" value="TreeGrafter"/>
</dbReference>
<dbReference type="GO" id="GO:0016242">
    <property type="term" value="P:negative regulation of macroautophagy"/>
    <property type="evidence" value="ECO:0007669"/>
    <property type="project" value="TreeGrafter"/>
</dbReference>
<dbReference type="GO" id="GO:0004674">
    <property type="term" value="F:protein serine/threonine kinase activity"/>
    <property type="evidence" value="ECO:0007669"/>
    <property type="project" value="TreeGrafter"/>
</dbReference>